<dbReference type="RefSeq" id="WP_072973785.1">
    <property type="nucleotide sequence ID" value="NZ_FQTY01000003.1"/>
</dbReference>
<gene>
    <name evidence="1" type="ORF">SAMN02745784_00977</name>
</gene>
<keyword evidence="1" id="KW-0808">Transferase</keyword>
<dbReference type="Gene3D" id="3.30.460.40">
    <property type="match status" value="1"/>
</dbReference>
<proteinExistence type="predicted"/>
<organism evidence="1 2">
    <name type="scientific">Tissierella praeacuta DSM 18095</name>
    <dbReference type="NCBI Taxonomy" id="1123404"/>
    <lineage>
        <taxon>Bacteria</taxon>
        <taxon>Bacillati</taxon>
        <taxon>Bacillota</taxon>
        <taxon>Tissierellia</taxon>
        <taxon>Tissierellales</taxon>
        <taxon>Tissierellaceae</taxon>
        <taxon>Tissierella</taxon>
    </lineage>
</organism>
<dbReference type="InterPro" id="IPR043519">
    <property type="entry name" value="NT_sf"/>
</dbReference>
<dbReference type="Proteomes" id="UP000184114">
    <property type="component" value="Unassembled WGS sequence"/>
</dbReference>
<dbReference type="InterPro" id="IPR019646">
    <property type="entry name" value="Aminoglyc_AdlTrfase"/>
</dbReference>
<keyword evidence="2" id="KW-1185">Reference proteome</keyword>
<name>A0A1M4UAT7_9FIRM</name>
<reference evidence="2" key="1">
    <citation type="submission" date="2016-11" db="EMBL/GenBank/DDBJ databases">
        <authorList>
            <person name="Varghese N."/>
            <person name="Submissions S."/>
        </authorList>
    </citation>
    <scope>NUCLEOTIDE SEQUENCE [LARGE SCALE GENOMIC DNA]</scope>
    <source>
        <strain evidence="2">DSM 18095</strain>
    </source>
</reference>
<evidence type="ECO:0000313" key="2">
    <source>
        <dbReference type="Proteomes" id="UP000184114"/>
    </source>
</evidence>
<dbReference type="Pfam" id="PF10706">
    <property type="entry name" value="Aminoglyc_resit"/>
    <property type="match status" value="1"/>
</dbReference>
<protein>
    <submittedName>
        <fullName evidence="1">Aminoglycoside-2''-adenylyltransferase</fullName>
    </submittedName>
</protein>
<evidence type="ECO:0000313" key="1">
    <source>
        <dbReference type="EMBL" id="SHE53673.1"/>
    </source>
</evidence>
<dbReference type="AlphaFoldDB" id="A0A1M4UAT7"/>
<dbReference type="EMBL" id="FQTY01000003">
    <property type="protein sequence ID" value="SHE53673.1"/>
    <property type="molecule type" value="Genomic_DNA"/>
</dbReference>
<dbReference type="GO" id="GO:0016779">
    <property type="term" value="F:nucleotidyltransferase activity"/>
    <property type="evidence" value="ECO:0007669"/>
    <property type="project" value="UniProtKB-KW"/>
</dbReference>
<dbReference type="GeneID" id="90996194"/>
<dbReference type="STRING" id="1123404.SAMN02745784_00977"/>
<sequence>MKLFNEISEHLSGMDVEWYLCGGFAIDAYLGNITRKHKDIDITVSFNDMKECIQYLKSKGWEIDAPVGNQRLVPVEFALQHSELNFDNIWCYKKGADFIITEKVDGPFKYMKFIDREQTKLDFIEVIFNKIENSIFYYQKNHNITLDIDSAFIKRGEVSILAPEIVLLYKSRNYENRDYQHDFDMVINKLDKERYDWFINAMNTAYPQGHIWIK</sequence>
<dbReference type="SUPFAM" id="SSF81301">
    <property type="entry name" value="Nucleotidyltransferase"/>
    <property type="match status" value="1"/>
</dbReference>
<accession>A0A1M4UAT7</accession>
<keyword evidence="1" id="KW-0548">Nucleotidyltransferase</keyword>